<keyword evidence="4" id="KW-0560">Oxidoreductase</keyword>
<dbReference type="Proteomes" id="UP000663823">
    <property type="component" value="Unassembled WGS sequence"/>
</dbReference>
<dbReference type="InterPro" id="IPR042098">
    <property type="entry name" value="TauD-like_sf"/>
</dbReference>
<comment type="similarity">
    <text evidence="1">Belongs to the TfdA dioxygenase family.</text>
</comment>
<dbReference type="InterPro" id="IPR051323">
    <property type="entry name" value="AtsK-like"/>
</dbReference>
<keyword evidence="5" id="KW-0408">Iron</keyword>
<evidence type="ECO:0000256" key="4">
    <source>
        <dbReference type="ARBA" id="ARBA00023002"/>
    </source>
</evidence>
<dbReference type="GO" id="GO:0016706">
    <property type="term" value="F:2-oxoglutarate-dependent dioxygenase activity"/>
    <property type="evidence" value="ECO:0007669"/>
    <property type="project" value="TreeGrafter"/>
</dbReference>
<dbReference type="EMBL" id="CAJOAX010007208">
    <property type="protein sequence ID" value="CAF4003499.1"/>
    <property type="molecule type" value="Genomic_DNA"/>
</dbReference>
<dbReference type="GO" id="GO:0006790">
    <property type="term" value="P:sulfur compound metabolic process"/>
    <property type="evidence" value="ECO:0007669"/>
    <property type="project" value="TreeGrafter"/>
</dbReference>
<dbReference type="OrthoDB" id="10257314at2759"/>
<evidence type="ECO:0000313" key="8">
    <source>
        <dbReference type="EMBL" id="CAF4003499.1"/>
    </source>
</evidence>
<dbReference type="GO" id="GO:0046872">
    <property type="term" value="F:metal ion binding"/>
    <property type="evidence" value="ECO:0007669"/>
    <property type="project" value="UniProtKB-KW"/>
</dbReference>
<reference evidence="7" key="1">
    <citation type="submission" date="2021-02" db="EMBL/GenBank/DDBJ databases">
        <authorList>
            <person name="Nowell W R."/>
        </authorList>
    </citation>
    <scope>NUCLEOTIDE SEQUENCE</scope>
</reference>
<dbReference type="PANTHER" id="PTHR30468">
    <property type="entry name" value="ALPHA-KETOGLUTARATE-DEPENDENT SULFONATE DIOXYGENASE"/>
    <property type="match status" value="1"/>
</dbReference>
<keyword evidence="3" id="KW-0223">Dioxygenase</keyword>
<evidence type="ECO:0000313" key="7">
    <source>
        <dbReference type="EMBL" id="CAF1241728.1"/>
    </source>
</evidence>
<dbReference type="NCBIfam" id="NF007104">
    <property type="entry name" value="PRK09553.1"/>
    <property type="match status" value="1"/>
</dbReference>
<organism evidence="7 9">
    <name type="scientific">Rotaria sordida</name>
    <dbReference type="NCBI Taxonomy" id="392033"/>
    <lineage>
        <taxon>Eukaryota</taxon>
        <taxon>Metazoa</taxon>
        <taxon>Spiralia</taxon>
        <taxon>Gnathifera</taxon>
        <taxon>Rotifera</taxon>
        <taxon>Eurotatoria</taxon>
        <taxon>Bdelloidea</taxon>
        <taxon>Philodinida</taxon>
        <taxon>Philodinidae</taxon>
        <taxon>Rotaria</taxon>
    </lineage>
</organism>
<dbReference type="GO" id="GO:0005737">
    <property type="term" value="C:cytoplasm"/>
    <property type="evidence" value="ECO:0007669"/>
    <property type="project" value="TreeGrafter"/>
</dbReference>
<dbReference type="InterPro" id="IPR003819">
    <property type="entry name" value="TauD/TfdA-like"/>
</dbReference>
<evidence type="ECO:0000256" key="2">
    <source>
        <dbReference type="ARBA" id="ARBA00022723"/>
    </source>
</evidence>
<keyword evidence="2" id="KW-0479">Metal-binding</keyword>
<evidence type="ECO:0000256" key="5">
    <source>
        <dbReference type="ARBA" id="ARBA00023004"/>
    </source>
</evidence>
<proteinExistence type="inferred from homology"/>
<evidence type="ECO:0000259" key="6">
    <source>
        <dbReference type="Pfam" id="PF02668"/>
    </source>
</evidence>
<gene>
    <name evidence="8" type="ORF">OTI717_LOCUS29147</name>
    <name evidence="7" type="ORF">RFH988_LOCUS26703</name>
</gene>
<accession>A0A814ZBT4</accession>
<dbReference type="Gene3D" id="3.60.130.10">
    <property type="entry name" value="Clavaminate synthase-like"/>
    <property type="match status" value="1"/>
</dbReference>
<dbReference type="EMBL" id="CAJNOO010002162">
    <property type="protein sequence ID" value="CAF1241728.1"/>
    <property type="molecule type" value="Genomic_DNA"/>
</dbReference>
<comment type="caution">
    <text evidence="7">The sequence shown here is derived from an EMBL/GenBank/DDBJ whole genome shotgun (WGS) entry which is preliminary data.</text>
</comment>
<dbReference type="PANTHER" id="PTHR30468:SF1">
    <property type="entry name" value="ALPHA-KETOGLUTARATE-DEPENDENT SULFONATE DIOXYGENASE"/>
    <property type="match status" value="1"/>
</dbReference>
<evidence type="ECO:0000256" key="3">
    <source>
        <dbReference type="ARBA" id="ARBA00022964"/>
    </source>
</evidence>
<dbReference type="AlphaFoldDB" id="A0A814ZBT4"/>
<sequence length="284" mass="32900">MNCQQQIETKNLDIEILLPTIGAIVHNVDLSQSLDKKVADQIEQALVKHQVLFFRDQRLTSSQQRDFARLFGNLSLAFPFSPHVKDMPEITIFEHGPNLKPNNDVWHTDTTFTETPPLGCVLYAREIPPIGGDTLWSSMCSAYDTLSLPMQQFLSTLSAEHSYTKYYNYTNVTDTDQLETAKREFPPSVIHPVIRTHPITKRKCLFVNILYTTRILGLNDNESEMLLSYLFGLVNKPEYTVRWHWKVNDIAFWDNRSTQHYAIADYWPNCRRMERASIIGDKPF</sequence>
<feature type="domain" description="TauD/TfdA-like" evidence="6">
    <location>
        <begin position="17"/>
        <end position="276"/>
    </location>
</feature>
<protein>
    <recommendedName>
        <fullName evidence="6">TauD/TfdA-like domain-containing protein</fullName>
    </recommendedName>
</protein>
<evidence type="ECO:0000256" key="1">
    <source>
        <dbReference type="ARBA" id="ARBA00005896"/>
    </source>
</evidence>
<dbReference type="Proteomes" id="UP000663882">
    <property type="component" value="Unassembled WGS sequence"/>
</dbReference>
<evidence type="ECO:0000313" key="9">
    <source>
        <dbReference type="Proteomes" id="UP000663882"/>
    </source>
</evidence>
<dbReference type="Pfam" id="PF02668">
    <property type="entry name" value="TauD"/>
    <property type="match status" value="1"/>
</dbReference>
<name>A0A814ZBT4_9BILA</name>
<dbReference type="SUPFAM" id="SSF51197">
    <property type="entry name" value="Clavaminate synthase-like"/>
    <property type="match status" value="1"/>
</dbReference>